<evidence type="ECO:0000313" key="5">
    <source>
        <dbReference type="Proteomes" id="UP001142610"/>
    </source>
</evidence>
<dbReference type="InterPro" id="IPR046342">
    <property type="entry name" value="CBS_dom_sf"/>
</dbReference>
<dbReference type="SUPFAM" id="SSF54631">
    <property type="entry name" value="CBS-domain pair"/>
    <property type="match status" value="1"/>
</dbReference>
<evidence type="ECO:0000259" key="3">
    <source>
        <dbReference type="PROSITE" id="PS51371"/>
    </source>
</evidence>
<evidence type="ECO:0000313" key="4">
    <source>
        <dbReference type="EMBL" id="MCQ8186124.1"/>
    </source>
</evidence>
<feature type="domain" description="CBS" evidence="3">
    <location>
        <begin position="10"/>
        <end position="67"/>
    </location>
</feature>
<dbReference type="InterPro" id="IPR044725">
    <property type="entry name" value="CBSX3_CBS_dom"/>
</dbReference>
<organism evidence="4 5">
    <name type="scientific">Parvularcula maris</name>
    <dbReference type="NCBI Taxonomy" id="2965077"/>
    <lineage>
        <taxon>Bacteria</taxon>
        <taxon>Pseudomonadati</taxon>
        <taxon>Pseudomonadota</taxon>
        <taxon>Alphaproteobacteria</taxon>
        <taxon>Parvularculales</taxon>
        <taxon>Parvularculaceae</taxon>
        <taxon>Parvularcula</taxon>
    </lineage>
</organism>
<dbReference type="PANTHER" id="PTHR43080">
    <property type="entry name" value="CBS DOMAIN-CONTAINING PROTEIN CBSX3, MITOCHONDRIAL"/>
    <property type="match status" value="1"/>
</dbReference>
<dbReference type="InterPro" id="IPR000644">
    <property type="entry name" value="CBS_dom"/>
</dbReference>
<feature type="domain" description="CBS" evidence="3">
    <location>
        <begin position="76"/>
        <end position="132"/>
    </location>
</feature>
<dbReference type="Proteomes" id="UP001142610">
    <property type="component" value="Unassembled WGS sequence"/>
</dbReference>
<dbReference type="PROSITE" id="PS51371">
    <property type="entry name" value="CBS"/>
    <property type="match status" value="2"/>
</dbReference>
<proteinExistence type="predicted"/>
<evidence type="ECO:0000256" key="2">
    <source>
        <dbReference type="PROSITE-ProRule" id="PRU00703"/>
    </source>
</evidence>
<dbReference type="Gene3D" id="3.10.580.10">
    <property type="entry name" value="CBS-domain"/>
    <property type="match status" value="1"/>
</dbReference>
<keyword evidence="1 2" id="KW-0129">CBS domain</keyword>
<accession>A0A9X2LAL7</accession>
<dbReference type="CDD" id="cd04623">
    <property type="entry name" value="CBS_pair_bac_euk"/>
    <property type="match status" value="1"/>
</dbReference>
<comment type="caution">
    <text evidence="4">The sequence shown here is derived from an EMBL/GenBank/DDBJ whole genome shotgun (WGS) entry which is preliminary data.</text>
</comment>
<dbReference type="Pfam" id="PF00571">
    <property type="entry name" value="CBS"/>
    <property type="match status" value="2"/>
</dbReference>
<protein>
    <submittedName>
        <fullName evidence="4">CBS domain-containing protein</fullName>
    </submittedName>
</protein>
<keyword evidence="5" id="KW-1185">Reference proteome</keyword>
<name>A0A9X2LAL7_9PROT</name>
<dbReference type="PANTHER" id="PTHR43080:SF2">
    <property type="entry name" value="CBS DOMAIN-CONTAINING PROTEIN"/>
    <property type="match status" value="1"/>
</dbReference>
<dbReference type="SMART" id="SM00116">
    <property type="entry name" value="CBS"/>
    <property type="match status" value="2"/>
</dbReference>
<reference evidence="4" key="1">
    <citation type="submission" date="2022-07" db="EMBL/GenBank/DDBJ databases">
        <title>Parvularcula maris sp. nov., an algicidal bacterium isolated from seawater.</title>
        <authorList>
            <person name="Li F."/>
        </authorList>
    </citation>
    <scope>NUCLEOTIDE SEQUENCE</scope>
    <source>
        <strain evidence="4">BGMRC 0090</strain>
    </source>
</reference>
<dbReference type="InterPro" id="IPR051257">
    <property type="entry name" value="Diverse_CBS-Domain"/>
</dbReference>
<dbReference type="AlphaFoldDB" id="A0A9X2LAL7"/>
<dbReference type="RefSeq" id="WP_256620020.1">
    <property type="nucleotide sequence ID" value="NZ_JANIBC010000013.1"/>
</dbReference>
<sequence length="143" mass="15629">MQAKDIIGLKGSDVRTIARDATLNQAISDLAEHKIGALLVVDASAKPCGIISERDIVRVLAGAPTGFRDHKVEEAMTAELITCAPSDSVDTLMDRMTDRRIRHLPVMEKGELKGLLSIGDVVKHRMREVREEADALKSYISHG</sequence>
<evidence type="ECO:0000256" key="1">
    <source>
        <dbReference type="ARBA" id="ARBA00023122"/>
    </source>
</evidence>
<gene>
    <name evidence="4" type="ORF">NOG11_12100</name>
</gene>
<dbReference type="EMBL" id="JANIBC010000013">
    <property type="protein sequence ID" value="MCQ8186124.1"/>
    <property type="molecule type" value="Genomic_DNA"/>
</dbReference>